<dbReference type="Proteomes" id="UP000789739">
    <property type="component" value="Unassembled WGS sequence"/>
</dbReference>
<gene>
    <name evidence="1" type="ORF">PBRASI_LOCUS8345</name>
</gene>
<reference evidence="1" key="1">
    <citation type="submission" date="2021-06" db="EMBL/GenBank/DDBJ databases">
        <authorList>
            <person name="Kallberg Y."/>
            <person name="Tangrot J."/>
            <person name="Rosling A."/>
        </authorList>
    </citation>
    <scope>NUCLEOTIDE SEQUENCE</scope>
    <source>
        <strain evidence="1">BR232B</strain>
    </source>
</reference>
<keyword evidence="2" id="KW-1185">Reference proteome</keyword>
<dbReference type="AlphaFoldDB" id="A0A9N9GNE7"/>
<dbReference type="OrthoDB" id="6247875at2759"/>
<evidence type="ECO:0000313" key="1">
    <source>
        <dbReference type="EMBL" id="CAG8614307.1"/>
    </source>
</evidence>
<accession>A0A9N9GNE7</accession>
<sequence>MSASGPQQKQYLQVRRLSLHRLSGHKHNNMSKCSMQKWGGISLKGHLKCETYHVYRKQRMPQAWGRLSEDEKLIYYLAANVVEKKFYEDNPGYVYRPK</sequence>
<protein>
    <submittedName>
        <fullName evidence="1">158_t:CDS:1</fullName>
    </submittedName>
</protein>
<dbReference type="InterPro" id="IPR036910">
    <property type="entry name" value="HMG_box_dom_sf"/>
</dbReference>
<dbReference type="EMBL" id="CAJVPI010001469">
    <property type="protein sequence ID" value="CAG8614307.1"/>
    <property type="molecule type" value="Genomic_DNA"/>
</dbReference>
<dbReference type="SUPFAM" id="SSF47095">
    <property type="entry name" value="HMG-box"/>
    <property type="match status" value="1"/>
</dbReference>
<organism evidence="1 2">
    <name type="scientific">Paraglomus brasilianum</name>
    <dbReference type="NCBI Taxonomy" id="144538"/>
    <lineage>
        <taxon>Eukaryota</taxon>
        <taxon>Fungi</taxon>
        <taxon>Fungi incertae sedis</taxon>
        <taxon>Mucoromycota</taxon>
        <taxon>Glomeromycotina</taxon>
        <taxon>Glomeromycetes</taxon>
        <taxon>Paraglomerales</taxon>
        <taxon>Paraglomeraceae</taxon>
        <taxon>Paraglomus</taxon>
    </lineage>
</organism>
<evidence type="ECO:0000313" key="2">
    <source>
        <dbReference type="Proteomes" id="UP000789739"/>
    </source>
</evidence>
<proteinExistence type="predicted"/>
<comment type="caution">
    <text evidence="1">The sequence shown here is derived from an EMBL/GenBank/DDBJ whole genome shotgun (WGS) entry which is preliminary data.</text>
</comment>
<name>A0A9N9GNE7_9GLOM</name>